<organism evidence="1 2">
    <name type="scientific">Candidatus Woesebacteria bacterium CG22_combo_CG10-13_8_21_14_all_39_10</name>
    <dbReference type="NCBI Taxonomy" id="1975059"/>
    <lineage>
        <taxon>Bacteria</taxon>
        <taxon>Candidatus Woeseibacteriota</taxon>
    </lineage>
</organism>
<reference evidence="1 2" key="1">
    <citation type="submission" date="2017-09" db="EMBL/GenBank/DDBJ databases">
        <title>Depth-based differentiation of microbial function through sediment-hosted aquifers and enrichment of novel symbionts in the deep terrestrial subsurface.</title>
        <authorList>
            <person name="Probst A.J."/>
            <person name="Ladd B."/>
            <person name="Jarett J.K."/>
            <person name="Geller-Mcgrath D.E."/>
            <person name="Sieber C.M."/>
            <person name="Emerson J.B."/>
            <person name="Anantharaman K."/>
            <person name="Thomas B.C."/>
            <person name="Malmstrom R."/>
            <person name="Stieglmeier M."/>
            <person name="Klingl A."/>
            <person name="Woyke T."/>
            <person name="Ryan C.M."/>
            <person name="Banfield J.F."/>
        </authorList>
    </citation>
    <scope>NUCLEOTIDE SEQUENCE [LARGE SCALE GENOMIC DNA]</scope>
    <source>
        <strain evidence="1">CG22_combo_CG10-13_8_21_14_all_39_10</strain>
    </source>
</reference>
<dbReference type="AlphaFoldDB" id="A0A2H0BIP0"/>
<gene>
    <name evidence="1" type="ORF">COX03_02610</name>
</gene>
<evidence type="ECO:0000313" key="1">
    <source>
        <dbReference type="EMBL" id="PIP57527.1"/>
    </source>
</evidence>
<proteinExistence type="predicted"/>
<sequence length="86" mass="9719">MAESDKPWEVQVYFRCRRGRVLGLRALDIEQEIAKGRAVCPFKGKTKLLRVSHPADNRAGPEAATAFPEKCPICGLSPDRYDFDIR</sequence>
<dbReference type="EMBL" id="PCSW01000080">
    <property type="protein sequence ID" value="PIP57527.1"/>
    <property type="molecule type" value="Genomic_DNA"/>
</dbReference>
<accession>A0A2H0BIP0</accession>
<comment type="caution">
    <text evidence="1">The sequence shown here is derived from an EMBL/GenBank/DDBJ whole genome shotgun (WGS) entry which is preliminary data.</text>
</comment>
<protein>
    <submittedName>
        <fullName evidence="1">Uncharacterized protein</fullName>
    </submittedName>
</protein>
<dbReference type="Proteomes" id="UP000229847">
    <property type="component" value="Unassembled WGS sequence"/>
</dbReference>
<evidence type="ECO:0000313" key="2">
    <source>
        <dbReference type="Proteomes" id="UP000229847"/>
    </source>
</evidence>
<name>A0A2H0BIP0_9BACT</name>